<dbReference type="Gene3D" id="3.40.630.30">
    <property type="match status" value="1"/>
</dbReference>
<dbReference type="PANTHER" id="PTHR43233">
    <property type="entry name" value="FAMILY N-ACETYLTRANSFERASE, PUTATIVE (AFU_ORTHOLOGUE AFUA_6G03350)-RELATED"/>
    <property type="match status" value="1"/>
</dbReference>
<name>A0A0C4ECD1_MAGP6</name>
<reference evidence="3" key="5">
    <citation type="submission" date="2015-06" db="UniProtKB">
        <authorList>
            <consortium name="EnsemblFungi"/>
        </authorList>
    </citation>
    <scope>IDENTIFICATION</scope>
    <source>
        <strain evidence="3">ATCC 64411</strain>
    </source>
</reference>
<reference evidence="2" key="3">
    <citation type="submission" date="2011-03" db="EMBL/GenBank/DDBJ databases">
        <title>Annotation of Magnaporthe poae ATCC 64411.</title>
        <authorList>
            <person name="Ma L.-J."/>
            <person name="Dead R."/>
            <person name="Young S.K."/>
            <person name="Zeng Q."/>
            <person name="Gargeya S."/>
            <person name="Fitzgerald M."/>
            <person name="Haas B."/>
            <person name="Abouelleil A."/>
            <person name="Alvarado L."/>
            <person name="Arachchi H.M."/>
            <person name="Berlin A."/>
            <person name="Brown A."/>
            <person name="Chapman S.B."/>
            <person name="Chen Z."/>
            <person name="Dunbar C."/>
            <person name="Freedman E."/>
            <person name="Gearin G."/>
            <person name="Gellesch M."/>
            <person name="Goldberg J."/>
            <person name="Griggs A."/>
            <person name="Gujja S."/>
            <person name="Heiman D."/>
            <person name="Howarth C."/>
            <person name="Larson L."/>
            <person name="Lui A."/>
            <person name="MacDonald P.J.P."/>
            <person name="Mehta T."/>
            <person name="Montmayeur A."/>
            <person name="Murphy C."/>
            <person name="Neiman D."/>
            <person name="Pearson M."/>
            <person name="Priest M."/>
            <person name="Roberts A."/>
            <person name="Saif S."/>
            <person name="Shea T."/>
            <person name="Shenoy N."/>
            <person name="Sisk P."/>
            <person name="Stolte C."/>
            <person name="Sykes S."/>
            <person name="Yandava C."/>
            <person name="Wortman J."/>
            <person name="Nusbaum C."/>
            <person name="Birren B."/>
        </authorList>
    </citation>
    <scope>NUCLEOTIDE SEQUENCE</scope>
    <source>
        <strain evidence="2">ATCC 64411</strain>
    </source>
</reference>
<reference evidence="4" key="1">
    <citation type="submission" date="2010-05" db="EMBL/GenBank/DDBJ databases">
        <title>The genome sequence of Magnaporthe poae strain ATCC 64411.</title>
        <authorList>
            <person name="Ma L.-J."/>
            <person name="Dead R."/>
            <person name="Young S."/>
            <person name="Zeng Q."/>
            <person name="Koehrsen M."/>
            <person name="Alvarado L."/>
            <person name="Berlin A."/>
            <person name="Chapman S.B."/>
            <person name="Chen Z."/>
            <person name="Freedman E."/>
            <person name="Gellesch M."/>
            <person name="Goldberg J."/>
            <person name="Griggs A."/>
            <person name="Gujja S."/>
            <person name="Heilman E.R."/>
            <person name="Heiman D."/>
            <person name="Hepburn T."/>
            <person name="Howarth C."/>
            <person name="Jen D."/>
            <person name="Larson L."/>
            <person name="Mehta T."/>
            <person name="Neiman D."/>
            <person name="Pearson M."/>
            <person name="Roberts A."/>
            <person name="Saif S."/>
            <person name="Shea T."/>
            <person name="Shenoy N."/>
            <person name="Sisk P."/>
            <person name="Stolte C."/>
            <person name="Sykes S."/>
            <person name="Walk T."/>
            <person name="White J."/>
            <person name="Yandava C."/>
            <person name="Haas B."/>
            <person name="Nusbaum C."/>
            <person name="Birren B."/>
        </authorList>
    </citation>
    <scope>NUCLEOTIDE SEQUENCE [LARGE SCALE GENOMIC DNA]</scope>
    <source>
        <strain evidence="4">ATCC 64411 / 73-15</strain>
    </source>
</reference>
<dbReference type="VEuPathDB" id="FungiDB:MAPG_10349"/>
<dbReference type="AlphaFoldDB" id="A0A0C4ECD1"/>
<dbReference type="InterPro" id="IPR053144">
    <property type="entry name" value="Acetyltransferase_Butenolide"/>
</dbReference>
<evidence type="ECO:0000313" key="3">
    <source>
        <dbReference type="EnsemblFungi" id="MAPG_10349T0"/>
    </source>
</evidence>
<dbReference type="EMBL" id="ADBL01002313">
    <property type="status" value="NOT_ANNOTATED_CDS"/>
    <property type="molecule type" value="Genomic_DNA"/>
</dbReference>
<dbReference type="STRING" id="644358.A0A0C4ECD1"/>
<dbReference type="UniPathway" id="UPA00113">
    <property type="reaction ID" value="UER00529"/>
</dbReference>
<reference evidence="3" key="4">
    <citation type="journal article" date="2015" name="G3 (Bethesda)">
        <title>Genome sequences of three phytopathogenic species of the Magnaporthaceae family of fungi.</title>
        <authorList>
            <person name="Okagaki L.H."/>
            <person name="Nunes C.C."/>
            <person name="Sailsbery J."/>
            <person name="Clay B."/>
            <person name="Brown D."/>
            <person name="John T."/>
            <person name="Oh Y."/>
            <person name="Young N."/>
            <person name="Fitzgerald M."/>
            <person name="Haas B.J."/>
            <person name="Zeng Q."/>
            <person name="Young S."/>
            <person name="Adiconis X."/>
            <person name="Fan L."/>
            <person name="Levin J.Z."/>
            <person name="Mitchell T.K."/>
            <person name="Okubara P.A."/>
            <person name="Farman M.L."/>
            <person name="Kohn L.M."/>
            <person name="Birren B."/>
            <person name="Ma L.-J."/>
            <person name="Dean R.A."/>
        </authorList>
    </citation>
    <scope>NUCLEOTIDE SEQUENCE</scope>
    <source>
        <strain evidence="3">ATCC 64411 / 73-15</strain>
    </source>
</reference>
<dbReference type="PANTHER" id="PTHR43233:SF1">
    <property type="entry name" value="FAMILY N-ACETYLTRANSFERASE, PUTATIVE (AFU_ORTHOLOGUE AFUA_6G03350)-RELATED"/>
    <property type="match status" value="1"/>
</dbReference>
<keyword evidence="4" id="KW-1185">Reference proteome</keyword>
<evidence type="ECO:0000313" key="4">
    <source>
        <dbReference type="Proteomes" id="UP000011715"/>
    </source>
</evidence>
<dbReference type="GO" id="GO:0006048">
    <property type="term" value="P:UDP-N-acetylglucosamine biosynthetic process"/>
    <property type="evidence" value="ECO:0007669"/>
    <property type="project" value="UniProtKB-UniPathway"/>
</dbReference>
<feature type="domain" description="N-acetyltransferase" evidence="1">
    <location>
        <begin position="31"/>
        <end position="195"/>
    </location>
</feature>
<dbReference type="GO" id="GO:0016747">
    <property type="term" value="F:acyltransferase activity, transferring groups other than amino-acyl groups"/>
    <property type="evidence" value="ECO:0007669"/>
    <property type="project" value="InterPro"/>
</dbReference>
<dbReference type="eggNOG" id="ENOG502SPKC">
    <property type="taxonomic scope" value="Eukaryota"/>
</dbReference>
<dbReference type="CDD" id="cd04301">
    <property type="entry name" value="NAT_SF"/>
    <property type="match status" value="1"/>
</dbReference>
<dbReference type="EnsemblFungi" id="MAPG_10349T0">
    <property type="protein sequence ID" value="MAPG_10349T0"/>
    <property type="gene ID" value="MAPG_10349"/>
</dbReference>
<dbReference type="InterPro" id="IPR016181">
    <property type="entry name" value="Acyl_CoA_acyltransferase"/>
</dbReference>
<evidence type="ECO:0000259" key="1">
    <source>
        <dbReference type="PROSITE" id="PS51186"/>
    </source>
</evidence>
<proteinExistence type="predicted"/>
<dbReference type="PROSITE" id="PS51186">
    <property type="entry name" value="GNAT"/>
    <property type="match status" value="1"/>
</dbReference>
<evidence type="ECO:0000313" key="2">
    <source>
        <dbReference type="EMBL" id="KLU90496.1"/>
    </source>
</evidence>
<dbReference type="OrthoDB" id="2744543at2759"/>
<dbReference type="OMA" id="WYGCYVT"/>
<dbReference type="InterPro" id="IPR000182">
    <property type="entry name" value="GNAT_dom"/>
</dbReference>
<dbReference type="Proteomes" id="UP000011715">
    <property type="component" value="Unassembled WGS sequence"/>
</dbReference>
<keyword evidence="2" id="KW-0808">Transferase</keyword>
<dbReference type="SUPFAM" id="SSF55729">
    <property type="entry name" value="Acyl-CoA N-acyltransferases (Nat)"/>
    <property type="match status" value="1"/>
</dbReference>
<protein>
    <submittedName>
        <fullName evidence="2">GNAT family N-acetyltransferase</fullName>
    </submittedName>
</protein>
<organism evidence="3 4">
    <name type="scientific">Magnaporthiopsis poae (strain ATCC 64411 / 73-15)</name>
    <name type="common">Kentucky bluegrass fungus</name>
    <name type="synonym">Magnaporthe poae</name>
    <dbReference type="NCBI Taxonomy" id="644358"/>
    <lineage>
        <taxon>Eukaryota</taxon>
        <taxon>Fungi</taxon>
        <taxon>Dikarya</taxon>
        <taxon>Ascomycota</taxon>
        <taxon>Pezizomycotina</taxon>
        <taxon>Sordariomycetes</taxon>
        <taxon>Sordariomycetidae</taxon>
        <taxon>Magnaporthales</taxon>
        <taxon>Magnaporthaceae</taxon>
        <taxon>Magnaporthiopsis</taxon>
    </lineage>
</organism>
<dbReference type="Pfam" id="PF13673">
    <property type="entry name" value="Acetyltransf_10"/>
    <property type="match status" value="1"/>
</dbReference>
<gene>
    <name evidence="2" type="ORF">MAPG_10349</name>
</gene>
<reference evidence="2" key="2">
    <citation type="submission" date="2010-05" db="EMBL/GenBank/DDBJ databases">
        <title>The Genome Sequence of Magnaporthe poae strain ATCC 64411.</title>
        <authorList>
            <consortium name="The Broad Institute Genome Sequencing Platform"/>
            <consortium name="Broad Institute Genome Sequencing Center for Infectious Disease"/>
            <person name="Ma L.-J."/>
            <person name="Dead R."/>
            <person name="Young S."/>
            <person name="Zeng Q."/>
            <person name="Koehrsen M."/>
            <person name="Alvarado L."/>
            <person name="Berlin A."/>
            <person name="Chapman S.B."/>
            <person name="Chen Z."/>
            <person name="Freedman E."/>
            <person name="Gellesch M."/>
            <person name="Goldberg J."/>
            <person name="Griggs A."/>
            <person name="Gujja S."/>
            <person name="Heilman E.R."/>
            <person name="Heiman D."/>
            <person name="Hepburn T."/>
            <person name="Howarth C."/>
            <person name="Jen D."/>
            <person name="Larson L."/>
            <person name="Mehta T."/>
            <person name="Neiman D."/>
            <person name="Pearson M."/>
            <person name="Roberts A."/>
            <person name="Saif S."/>
            <person name="Shea T."/>
            <person name="Shenoy N."/>
            <person name="Sisk P."/>
            <person name="Stolte C."/>
            <person name="Sykes S."/>
            <person name="Walk T."/>
            <person name="White J."/>
            <person name="Yandava C."/>
            <person name="Haas B."/>
            <person name="Nusbaum C."/>
            <person name="Birren B."/>
        </authorList>
    </citation>
    <scope>NUCLEOTIDE SEQUENCE</scope>
    <source>
        <strain evidence="2">ATCC 64411</strain>
    </source>
</reference>
<accession>A0A0C4ECD1</accession>
<dbReference type="EMBL" id="GL876975">
    <property type="protein sequence ID" value="KLU90496.1"/>
    <property type="molecule type" value="Genomic_DNA"/>
</dbReference>
<sequence>MEATTAAEATTATSPKLPSGYALHVGLPQVPTYRHMRIAAGLTSVTEAQASRAISGTWYGCHIRYAAPQQQQQQQQQPADTTADQVVGMGRIISDGGWYFHIADMAVLPDHQRRGLGAAIMRELLAYIERNRPDEGTPYINLLADPPGIGLYKKTGFVDSSNLCEHGMVWVGGSYKGAHGFVNAGEDADKRDGGS</sequence>